<dbReference type="AlphaFoldDB" id="I7FH64"/>
<dbReference type="PATRIC" id="fig|246196.56.peg.4370"/>
<accession>I7FH64</accession>
<proteinExistence type="predicted"/>
<reference evidence="1 2" key="2">
    <citation type="journal article" date="2009" name="Genome Res.">
        <title>Ortho-proteogenomics: multiple proteomes investigation through orthology and a new MS-based protocol.</title>
        <authorList>
            <person name="Gallien S."/>
            <person name="Perrodou E."/>
            <person name="Carapito C."/>
            <person name="Deshayes C."/>
            <person name="Reyrat J.M."/>
            <person name="Van Dorsselaer A."/>
            <person name="Poch O."/>
            <person name="Schaeffer C."/>
            <person name="Lecompte O."/>
        </authorList>
    </citation>
    <scope>NUCLEOTIDE SEQUENCE [LARGE SCALE GENOMIC DNA]</scope>
    <source>
        <strain evidence="2">ATCC 700084 / mc(2)155</strain>
    </source>
</reference>
<name>I7FH64_MYCS2</name>
<protein>
    <submittedName>
        <fullName evidence="1">Uncharacterized protein</fullName>
    </submittedName>
</protein>
<sequence length="93" mass="10682">MKKTVPRRFQVQHVGLRRPLLGQCATGSGARETYGGPDFPQIAPSAVASRDVELYNGARPDCTSHPVWPVHRDERLLRWPYFPCHRGSERWDR</sequence>
<dbReference type="EMBL" id="CP001663">
    <property type="protein sequence ID" value="AFP40730.1"/>
    <property type="molecule type" value="Genomic_DNA"/>
</dbReference>
<evidence type="ECO:0000313" key="1">
    <source>
        <dbReference type="EMBL" id="AFP40730.1"/>
    </source>
</evidence>
<reference evidence="1 2" key="1">
    <citation type="journal article" date="2007" name="Genome Biol.">
        <title>Interrupted coding sequences in Mycobacterium smegmatis: authentic mutations or sequencing errors?</title>
        <authorList>
            <person name="Deshayes C."/>
            <person name="Perrodou E."/>
            <person name="Gallien S."/>
            <person name="Euphrasie D."/>
            <person name="Schaeffer C."/>
            <person name="Van-Dorsselaer A."/>
            <person name="Poch O."/>
            <person name="Lecompte O."/>
            <person name="Reyrat J.M."/>
        </authorList>
    </citation>
    <scope>NUCLEOTIDE SEQUENCE [LARGE SCALE GENOMIC DNA]</scope>
    <source>
        <strain evidence="2">ATCC 700084 / mc(2)155</strain>
    </source>
</reference>
<gene>
    <name evidence="1" type="ordered locus">MSMEI_4274</name>
</gene>
<dbReference type="Proteomes" id="UP000006158">
    <property type="component" value="Chromosome"/>
</dbReference>
<evidence type="ECO:0000313" key="2">
    <source>
        <dbReference type="Proteomes" id="UP000006158"/>
    </source>
</evidence>
<organism evidence="1 2">
    <name type="scientific">Mycolicibacterium smegmatis (strain ATCC 700084 / mc(2)155)</name>
    <name type="common">Mycobacterium smegmatis</name>
    <dbReference type="NCBI Taxonomy" id="246196"/>
    <lineage>
        <taxon>Bacteria</taxon>
        <taxon>Bacillati</taxon>
        <taxon>Actinomycetota</taxon>
        <taxon>Actinomycetes</taxon>
        <taxon>Mycobacteriales</taxon>
        <taxon>Mycobacteriaceae</taxon>
        <taxon>Mycolicibacterium</taxon>
    </lineage>
</organism>
<dbReference type="KEGG" id="msg:MSMEI_4274"/>